<gene>
    <name evidence="1" type="ORF">D7S86_10275</name>
</gene>
<sequence length="176" mass="19623">MPQIIRNRTVVDDDWLVVRAAEDGGLPPPDALPAGKVIVPFSYWKAARAELSARGASQVAVWFAPDDEPAEIVDDFGAIALIAIDFPVFRDGRGYSIARLLRERYGYTGEIRAIGDVLRDQLLYMSRCGFDAFAVRADKDIHDALRAFGELTIHYQTGTDEKLPLFRRREATGARL</sequence>
<organism evidence="1 2">
    <name type="scientific">Pararobbsia silviterrae</name>
    <dbReference type="NCBI Taxonomy" id="1792498"/>
    <lineage>
        <taxon>Bacteria</taxon>
        <taxon>Pseudomonadati</taxon>
        <taxon>Pseudomonadota</taxon>
        <taxon>Betaproteobacteria</taxon>
        <taxon>Burkholderiales</taxon>
        <taxon>Burkholderiaceae</taxon>
        <taxon>Pararobbsia</taxon>
    </lineage>
</organism>
<dbReference type="AlphaFoldDB" id="A0A494Y1S6"/>
<name>A0A494Y1S6_9BURK</name>
<dbReference type="Proteomes" id="UP000270342">
    <property type="component" value="Unassembled WGS sequence"/>
</dbReference>
<dbReference type="InterPro" id="IPR008318">
    <property type="entry name" value="UCP030820"/>
</dbReference>
<accession>A0A494Y1S6</accession>
<dbReference type="RefSeq" id="WP_121085985.1">
    <property type="nucleotide sequence ID" value="NZ_RBZU01000003.1"/>
</dbReference>
<keyword evidence="2" id="KW-1185">Reference proteome</keyword>
<dbReference type="PIRSF" id="PIRSF030820">
    <property type="entry name" value="UCP030820"/>
    <property type="match status" value="1"/>
</dbReference>
<proteinExistence type="predicted"/>
<protein>
    <submittedName>
        <fullName evidence="1">DUF934 domain-containing protein</fullName>
    </submittedName>
</protein>
<comment type="caution">
    <text evidence="1">The sequence shown here is derived from an EMBL/GenBank/DDBJ whole genome shotgun (WGS) entry which is preliminary data.</text>
</comment>
<evidence type="ECO:0000313" key="1">
    <source>
        <dbReference type="EMBL" id="RKP56714.1"/>
    </source>
</evidence>
<evidence type="ECO:0000313" key="2">
    <source>
        <dbReference type="Proteomes" id="UP000270342"/>
    </source>
</evidence>
<dbReference type="EMBL" id="RBZU01000003">
    <property type="protein sequence ID" value="RKP56714.1"/>
    <property type="molecule type" value="Genomic_DNA"/>
</dbReference>
<dbReference type="Pfam" id="PF06073">
    <property type="entry name" value="DUF934"/>
    <property type="match status" value="1"/>
</dbReference>
<reference evidence="1 2" key="1">
    <citation type="submission" date="2018-10" db="EMBL/GenBank/DDBJ databases">
        <title>Robbsia sp. DHC34, isolated from soil.</title>
        <authorList>
            <person name="Gao Z.-H."/>
            <person name="Qiu L.-H."/>
        </authorList>
    </citation>
    <scope>NUCLEOTIDE SEQUENCE [LARGE SCALE GENOMIC DNA]</scope>
    <source>
        <strain evidence="1 2">DHC34</strain>
    </source>
</reference>
<dbReference type="OrthoDB" id="9800421at2"/>